<accession>A0AAD8MKK0</accession>
<dbReference type="Proteomes" id="UP001237642">
    <property type="component" value="Unassembled WGS sequence"/>
</dbReference>
<reference evidence="1" key="2">
    <citation type="submission" date="2023-05" db="EMBL/GenBank/DDBJ databases">
        <authorList>
            <person name="Schelkunov M.I."/>
        </authorList>
    </citation>
    <scope>NUCLEOTIDE SEQUENCE</scope>
    <source>
        <strain evidence="1">Hsosn_3</strain>
        <tissue evidence="1">Leaf</tissue>
    </source>
</reference>
<organism evidence="1 2">
    <name type="scientific">Heracleum sosnowskyi</name>
    <dbReference type="NCBI Taxonomy" id="360622"/>
    <lineage>
        <taxon>Eukaryota</taxon>
        <taxon>Viridiplantae</taxon>
        <taxon>Streptophyta</taxon>
        <taxon>Embryophyta</taxon>
        <taxon>Tracheophyta</taxon>
        <taxon>Spermatophyta</taxon>
        <taxon>Magnoliopsida</taxon>
        <taxon>eudicotyledons</taxon>
        <taxon>Gunneridae</taxon>
        <taxon>Pentapetalae</taxon>
        <taxon>asterids</taxon>
        <taxon>campanulids</taxon>
        <taxon>Apiales</taxon>
        <taxon>Apiaceae</taxon>
        <taxon>Apioideae</taxon>
        <taxon>apioid superclade</taxon>
        <taxon>Tordylieae</taxon>
        <taxon>Tordyliinae</taxon>
        <taxon>Heracleum</taxon>
    </lineage>
</organism>
<comment type="caution">
    <text evidence="1">The sequence shown here is derived from an EMBL/GenBank/DDBJ whole genome shotgun (WGS) entry which is preliminary data.</text>
</comment>
<proteinExistence type="predicted"/>
<dbReference type="EMBL" id="JAUIZM010000006">
    <property type="protein sequence ID" value="KAK1379575.1"/>
    <property type="molecule type" value="Genomic_DNA"/>
</dbReference>
<name>A0AAD8MKK0_9APIA</name>
<dbReference type="AlphaFoldDB" id="A0AAD8MKK0"/>
<protein>
    <submittedName>
        <fullName evidence="1">Uncharacterized protein</fullName>
    </submittedName>
</protein>
<evidence type="ECO:0000313" key="2">
    <source>
        <dbReference type="Proteomes" id="UP001237642"/>
    </source>
</evidence>
<evidence type="ECO:0000313" key="1">
    <source>
        <dbReference type="EMBL" id="KAK1379575.1"/>
    </source>
</evidence>
<gene>
    <name evidence="1" type="ORF">POM88_026319</name>
</gene>
<keyword evidence="2" id="KW-1185">Reference proteome</keyword>
<sequence>MLLFQFTVDNKKRRLYFELKNDCASYVLKNVKDPCSFKSSIPVGMSWSYSNTTQYYMRRDNAIVKHETAEDLNPAKRETVEDLNPAKCETAEELILSKDFEQDLNGHVVSKTVKDVEELKVVKDTEEQKAPTAVESKITRDGDELKLVKDIEEVKSKLREFESKLNEFVDNRNTLDGPEVRASFFFRLWRWNLIVRSYFYSGKMIEPVDFVKNHEESILIMES</sequence>
<reference evidence="1" key="1">
    <citation type="submission" date="2023-02" db="EMBL/GenBank/DDBJ databases">
        <title>Genome of toxic invasive species Heracleum sosnowskyi carries increased number of genes despite the absence of recent whole-genome duplications.</title>
        <authorList>
            <person name="Schelkunov M."/>
            <person name="Shtratnikova V."/>
            <person name="Makarenko M."/>
            <person name="Klepikova A."/>
            <person name="Omelchenko D."/>
            <person name="Novikova G."/>
            <person name="Obukhova E."/>
            <person name="Bogdanov V."/>
            <person name="Penin A."/>
            <person name="Logacheva M."/>
        </authorList>
    </citation>
    <scope>NUCLEOTIDE SEQUENCE</scope>
    <source>
        <strain evidence="1">Hsosn_3</strain>
        <tissue evidence="1">Leaf</tissue>
    </source>
</reference>